<accession>A0A4P6FZR2</accession>
<dbReference type="EMBL" id="CP024767">
    <property type="protein sequence ID" value="QAY84087.1"/>
    <property type="molecule type" value="Genomic_DNA"/>
</dbReference>
<reference evidence="2 3" key="1">
    <citation type="submission" date="2017-11" db="EMBL/GenBank/DDBJ databases">
        <title>Genome sequence of Pseudomonas arsenicoxydans ACM1.</title>
        <authorList>
            <person name="Nascimento F.X."/>
        </authorList>
    </citation>
    <scope>NUCLEOTIDE SEQUENCE [LARGE SCALE GENOMIC DNA]</scope>
    <source>
        <strain evidence="2 3">ACM1</strain>
    </source>
</reference>
<sequence>MSIIQEIYSWSQRLPAWQQDAIARLYANRTLTQADKDDLFALAKTEHGIDDPENRQPNKLAAGQVAAPPIPNRLVQIGAIKQLSNINALAADQRLPVAQIGMTIIYGENGTGKSGYSRVLKKACRARDQREPILPDARKEPGEVGPAQAVFEAFVNGESIDLTWTHGQPAPEQLSEIAIFDSHCARAYIDNQGDFAYVPYGLDILGNLVAVSSEVKARAVQETKTNAPNVTMFAALAGTNTAVGKLAAGLLGAVTAEDVTALASMSDVEVERLGTLNKALAEVDPKQRAQVLRLRGTRFAGLATKAQAALAVLSKAKIEQLQTLVNASNIAKSAAELAAQEFKQRPGLLSGTGSDEWKALFEVARTYALLSHPDDEFPNVSAYSLCPLCQNPLGEEGVSRLASFDAFVKQAAEKAAKDAKALAVASYRSIETVNLDLGIDDALSRELADYNQGIADACLKLQSALTDRQANALKASGGKFAWGEIAPLPGDAHALLTAASVELLADAKALEDSIDENARAKMVVEQAELDARRRLCELKAAALEAVDKRVHCSKLQTCIDSIVTTGISRKSTALSNTMATEEVVTALNAELKALNVHELKVVMKPESPGGRTQFKLALQLPGGGPPSSVLSEGEQRAIAIASFLAEVKLGRGLGGIVFDDPVSSLDHRRRWHVASRLVEESKRRQVIVFTHDIYFLCIVQQEAELAGVPATTQCIGRGAAGFGIQTERLPFDTLSTSKRVKELRQFQARVAKHHKLGEEAETTRLTRDAYSHLRMAWERGVEEVLFQGVVTRFIEGVSTQKLKYVVVEDSDYEAINAGMTKSSKFAGHDPASAAHLPTPHPDELGVDIDQLEAWRVSVEARKAGVEAKRT</sequence>
<feature type="domain" description="Protein CR006 P-loop" evidence="1">
    <location>
        <begin position="385"/>
        <end position="703"/>
    </location>
</feature>
<keyword evidence="3" id="KW-1185">Reference proteome</keyword>
<dbReference type="AlphaFoldDB" id="A0A4P6FZR2"/>
<evidence type="ECO:0000313" key="3">
    <source>
        <dbReference type="Proteomes" id="UP000291121"/>
    </source>
</evidence>
<dbReference type="Proteomes" id="UP000291121">
    <property type="component" value="Chromosome"/>
</dbReference>
<gene>
    <name evidence="2" type="ORF">CUN61_08855</name>
</gene>
<dbReference type="RefSeq" id="WP_208671275.1">
    <property type="nucleotide sequence ID" value="NZ_CP024767.1"/>
</dbReference>
<proteinExistence type="predicted"/>
<dbReference type="Gene3D" id="3.40.50.300">
    <property type="entry name" value="P-loop containing nucleotide triphosphate hydrolases"/>
    <property type="match status" value="1"/>
</dbReference>
<dbReference type="PANTHER" id="PTHR32182:SF0">
    <property type="entry name" value="DNA REPLICATION AND REPAIR PROTEIN RECF"/>
    <property type="match status" value="1"/>
</dbReference>
<dbReference type="Pfam" id="PF13166">
    <property type="entry name" value="AAA_13"/>
    <property type="match status" value="1"/>
</dbReference>
<dbReference type="InterPro" id="IPR027417">
    <property type="entry name" value="P-loop_NTPase"/>
</dbReference>
<dbReference type="InterPro" id="IPR026866">
    <property type="entry name" value="CR006_AAA"/>
</dbReference>
<evidence type="ECO:0000313" key="2">
    <source>
        <dbReference type="EMBL" id="QAY84087.1"/>
    </source>
</evidence>
<evidence type="ECO:0000259" key="1">
    <source>
        <dbReference type="Pfam" id="PF13166"/>
    </source>
</evidence>
<name>A0A4P6FZR2_9PSED</name>
<dbReference type="GO" id="GO:0000731">
    <property type="term" value="P:DNA synthesis involved in DNA repair"/>
    <property type="evidence" value="ECO:0007669"/>
    <property type="project" value="TreeGrafter"/>
</dbReference>
<protein>
    <recommendedName>
        <fullName evidence="1">Protein CR006 P-loop domain-containing protein</fullName>
    </recommendedName>
</protein>
<dbReference type="PANTHER" id="PTHR32182">
    <property type="entry name" value="DNA REPLICATION AND REPAIR PROTEIN RECF"/>
    <property type="match status" value="1"/>
</dbReference>
<organism evidence="2 3">
    <name type="scientific">Pseudomonas arsenicoxydans</name>
    <dbReference type="NCBI Taxonomy" id="702115"/>
    <lineage>
        <taxon>Bacteria</taxon>
        <taxon>Pseudomonadati</taxon>
        <taxon>Pseudomonadota</taxon>
        <taxon>Gammaproteobacteria</taxon>
        <taxon>Pseudomonadales</taxon>
        <taxon>Pseudomonadaceae</taxon>
        <taxon>Pseudomonas</taxon>
    </lineage>
</organism>
<dbReference type="GO" id="GO:0006302">
    <property type="term" value="P:double-strand break repair"/>
    <property type="evidence" value="ECO:0007669"/>
    <property type="project" value="TreeGrafter"/>
</dbReference>
<dbReference type="SUPFAM" id="SSF52540">
    <property type="entry name" value="P-loop containing nucleoside triphosphate hydrolases"/>
    <property type="match status" value="1"/>
</dbReference>